<proteinExistence type="predicted"/>
<reference evidence="1" key="1">
    <citation type="submission" date="2020-02" db="EMBL/GenBank/DDBJ databases">
        <authorList>
            <person name="Meier V. D."/>
        </authorList>
    </citation>
    <scope>NUCLEOTIDE SEQUENCE</scope>
    <source>
        <strain evidence="1">AVDCRST_MAG43</strain>
    </source>
</reference>
<accession>A0A6J4UMJ0</accession>
<dbReference type="Pfam" id="PF00756">
    <property type="entry name" value="Esterase"/>
    <property type="match status" value="1"/>
</dbReference>
<dbReference type="GO" id="GO:0016747">
    <property type="term" value="F:acyltransferase activity, transferring groups other than amino-acyl groups"/>
    <property type="evidence" value="ECO:0007669"/>
    <property type="project" value="TreeGrafter"/>
</dbReference>
<organism evidence="1">
    <name type="scientific">uncultured Thermomicrobiales bacterium</name>
    <dbReference type="NCBI Taxonomy" id="1645740"/>
    <lineage>
        <taxon>Bacteria</taxon>
        <taxon>Pseudomonadati</taxon>
        <taxon>Thermomicrobiota</taxon>
        <taxon>Thermomicrobia</taxon>
        <taxon>Thermomicrobiales</taxon>
        <taxon>environmental samples</taxon>
    </lineage>
</organism>
<sequence length="296" mass="32994">METTRRQQVVSSRNAIEGASISRIRLLSFPCDDAGYTSARMGGAQPADERGKLMSLVAVQFRSDALGKRVGYNVILPDEGEGPFPVLMQLHGLSDDCNAWIQKSNLVRHVEKLPLVVVLPDGGTSAYLNWKDAGRLGRQNYEDLIVTDISNHVRRHLHVTEGPWAIGGLSMGGWGALWLGLKHVDRFASIWAHSSKLDWQASQLQLSMLANPEDVDIEASAQRVATFDRKPVISFDCGVDDELIEENRAFHRHLEAIGLEHHYAEHPGGHTWDYWDDHVQEALVQHARVLGRSQGD</sequence>
<dbReference type="AlphaFoldDB" id="A0A6J4UMJ0"/>
<gene>
    <name evidence="1" type="ORF">AVDCRST_MAG43-1244</name>
</gene>
<name>A0A6J4UMJ0_9BACT</name>
<dbReference type="EMBL" id="CADCWI010000063">
    <property type="protein sequence ID" value="CAA9553367.1"/>
    <property type="molecule type" value="Genomic_DNA"/>
</dbReference>
<dbReference type="Gene3D" id="3.40.50.1820">
    <property type="entry name" value="alpha/beta hydrolase"/>
    <property type="match status" value="1"/>
</dbReference>
<dbReference type="PANTHER" id="PTHR48098:SF1">
    <property type="entry name" value="DIACYLGLYCEROL ACYLTRANSFERASE_MYCOLYLTRANSFERASE AG85A"/>
    <property type="match status" value="1"/>
</dbReference>
<dbReference type="SUPFAM" id="SSF53474">
    <property type="entry name" value="alpha/beta-Hydrolases"/>
    <property type="match status" value="1"/>
</dbReference>
<dbReference type="PANTHER" id="PTHR48098">
    <property type="entry name" value="ENTEROCHELIN ESTERASE-RELATED"/>
    <property type="match status" value="1"/>
</dbReference>
<dbReference type="InterPro" id="IPR000801">
    <property type="entry name" value="Esterase-like"/>
</dbReference>
<protein>
    <recommendedName>
        <fullName evidence="2">Esterase</fullName>
    </recommendedName>
</protein>
<evidence type="ECO:0000313" key="1">
    <source>
        <dbReference type="EMBL" id="CAA9553367.1"/>
    </source>
</evidence>
<dbReference type="InterPro" id="IPR029058">
    <property type="entry name" value="AB_hydrolase_fold"/>
</dbReference>
<evidence type="ECO:0008006" key="2">
    <source>
        <dbReference type="Google" id="ProtNLM"/>
    </source>
</evidence>
<dbReference type="InterPro" id="IPR050583">
    <property type="entry name" value="Mycobacterial_A85_antigen"/>
</dbReference>